<proteinExistence type="predicted"/>
<protein>
    <recommendedName>
        <fullName evidence="3">Tc1-like transposase DDE domain-containing protein</fullName>
    </recommendedName>
</protein>
<dbReference type="AlphaFoldDB" id="A0A6A4THV0"/>
<dbReference type="Gene3D" id="3.30.420.10">
    <property type="entry name" value="Ribonuclease H-like superfamily/Ribonuclease H"/>
    <property type="match status" value="1"/>
</dbReference>
<gene>
    <name evidence="1" type="ORF">F2P81_003983</name>
</gene>
<organism evidence="1 2">
    <name type="scientific">Scophthalmus maximus</name>
    <name type="common">Turbot</name>
    <name type="synonym">Psetta maxima</name>
    <dbReference type="NCBI Taxonomy" id="52904"/>
    <lineage>
        <taxon>Eukaryota</taxon>
        <taxon>Metazoa</taxon>
        <taxon>Chordata</taxon>
        <taxon>Craniata</taxon>
        <taxon>Vertebrata</taxon>
        <taxon>Euteleostomi</taxon>
        <taxon>Actinopterygii</taxon>
        <taxon>Neopterygii</taxon>
        <taxon>Teleostei</taxon>
        <taxon>Neoteleostei</taxon>
        <taxon>Acanthomorphata</taxon>
        <taxon>Carangaria</taxon>
        <taxon>Pleuronectiformes</taxon>
        <taxon>Pleuronectoidei</taxon>
        <taxon>Scophthalmidae</taxon>
        <taxon>Scophthalmus</taxon>
    </lineage>
</organism>
<dbReference type="GO" id="GO:0003676">
    <property type="term" value="F:nucleic acid binding"/>
    <property type="evidence" value="ECO:0007669"/>
    <property type="project" value="InterPro"/>
</dbReference>
<dbReference type="InterPro" id="IPR036397">
    <property type="entry name" value="RNaseH_sf"/>
</dbReference>
<dbReference type="Proteomes" id="UP000438429">
    <property type="component" value="Unassembled WGS sequence"/>
</dbReference>
<dbReference type="EMBL" id="VEVO01000003">
    <property type="protein sequence ID" value="KAF0044825.1"/>
    <property type="molecule type" value="Genomic_DNA"/>
</dbReference>
<evidence type="ECO:0008006" key="3">
    <source>
        <dbReference type="Google" id="ProtNLM"/>
    </source>
</evidence>
<evidence type="ECO:0000313" key="2">
    <source>
        <dbReference type="Proteomes" id="UP000438429"/>
    </source>
</evidence>
<accession>A0A6A4THV0</accession>
<name>A0A6A4THV0_SCOMX</name>
<sequence length="72" mass="8260">MVCSEILRAIVRPPAGKVDPVFLLVQDNPRPHAVGVCRQFLDEEGIDAIDWSSRSPDLNLIEHRWDVMYRCI</sequence>
<evidence type="ECO:0000313" key="1">
    <source>
        <dbReference type="EMBL" id="KAF0044825.1"/>
    </source>
</evidence>
<reference evidence="1 2" key="1">
    <citation type="submission" date="2019-06" db="EMBL/GenBank/DDBJ databases">
        <title>Draft genomes of female and male turbot (Scophthalmus maximus).</title>
        <authorList>
            <person name="Xu H."/>
            <person name="Xu X.-W."/>
            <person name="Shao C."/>
            <person name="Chen S."/>
        </authorList>
    </citation>
    <scope>NUCLEOTIDE SEQUENCE [LARGE SCALE GENOMIC DNA]</scope>
    <source>
        <strain evidence="1">Ysfricsl-2016a</strain>
        <tissue evidence="1">Blood</tissue>
    </source>
</reference>
<comment type="caution">
    <text evidence="1">The sequence shown here is derived from an EMBL/GenBank/DDBJ whole genome shotgun (WGS) entry which is preliminary data.</text>
</comment>